<evidence type="ECO:0000256" key="6">
    <source>
        <dbReference type="PROSITE-ProRule" id="PRU00121"/>
    </source>
</evidence>
<dbReference type="InterPro" id="IPR003609">
    <property type="entry name" value="Pan_app"/>
</dbReference>
<dbReference type="PROSITE" id="PS00022">
    <property type="entry name" value="EGF_1"/>
    <property type="match status" value="1"/>
</dbReference>
<dbReference type="OrthoDB" id="6134085at2759"/>
<dbReference type="FunFam" id="2.10.25.10:FF:000095">
    <property type="entry name" value="Notch, isoform B"/>
    <property type="match status" value="1"/>
</dbReference>
<protein>
    <submittedName>
        <fullName evidence="10">Plasminogen</fullName>
        <ecNumber evidence="10">3.4.21.7</ecNumber>
    </submittedName>
</protein>
<evidence type="ECO:0000256" key="3">
    <source>
        <dbReference type="ARBA" id="ARBA00022737"/>
    </source>
</evidence>
<evidence type="ECO:0000256" key="7">
    <source>
        <dbReference type="SAM" id="SignalP"/>
    </source>
</evidence>
<feature type="domain" description="Kringle" evidence="9">
    <location>
        <begin position="141"/>
        <end position="209"/>
    </location>
</feature>
<dbReference type="InterPro" id="IPR038178">
    <property type="entry name" value="Kringle_sf"/>
</dbReference>
<dbReference type="GO" id="GO:0004252">
    <property type="term" value="F:serine-type endopeptidase activity"/>
    <property type="evidence" value="ECO:0007669"/>
    <property type="project" value="UniProtKB-EC"/>
</dbReference>
<evidence type="ECO:0000313" key="11">
    <source>
        <dbReference type="Proteomes" id="UP000596742"/>
    </source>
</evidence>
<dbReference type="PROSITE" id="PS50070">
    <property type="entry name" value="KRINGLE_2"/>
    <property type="match status" value="3"/>
</dbReference>
<evidence type="ECO:0000256" key="5">
    <source>
        <dbReference type="PROSITE-ProRule" id="PRU00076"/>
    </source>
</evidence>
<name>A0A8B6CBX2_MYTGA</name>
<reference evidence="10" key="1">
    <citation type="submission" date="2018-11" db="EMBL/GenBank/DDBJ databases">
        <authorList>
            <person name="Alioto T."/>
            <person name="Alioto T."/>
        </authorList>
    </citation>
    <scope>NUCLEOTIDE SEQUENCE</scope>
</reference>
<dbReference type="Proteomes" id="UP000596742">
    <property type="component" value="Unassembled WGS sequence"/>
</dbReference>
<feature type="domain" description="Kringle" evidence="9">
    <location>
        <begin position="260"/>
        <end position="327"/>
    </location>
</feature>
<feature type="domain" description="EGF-like" evidence="8">
    <location>
        <begin position="210"/>
        <end position="246"/>
    </location>
</feature>
<dbReference type="AlphaFoldDB" id="A0A8B6CBX2"/>
<feature type="signal peptide" evidence="7">
    <location>
        <begin position="1"/>
        <end position="18"/>
    </location>
</feature>
<dbReference type="SUPFAM" id="SSF57414">
    <property type="entry name" value="Hairpin loop containing domain-like"/>
    <property type="match status" value="1"/>
</dbReference>
<dbReference type="EMBL" id="UYJE01001404">
    <property type="protein sequence ID" value="VDI01936.1"/>
    <property type="molecule type" value="Genomic_DNA"/>
</dbReference>
<dbReference type="InterPro" id="IPR050759">
    <property type="entry name" value="Serine_protease_kringle"/>
</dbReference>
<dbReference type="CDD" id="cd00108">
    <property type="entry name" value="KR"/>
    <property type="match status" value="3"/>
</dbReference>
<evidence type="ECO:0000256" key="1">
    <source>
        <dbReference type="ARBA" id="ARBA00022536"/>
    </source>
</evidence>
<dbReference type="InterPro" id="IPR000001">
    <property type="entry name" value="Kringle"/>
</dbReference>
<dbReference type="Pfam" id="PF00051">
    <property type="entry name" value="Kringle"/>
    <property type="match status" value="3"/>
</dbReference>
<organism evidence="10 11">
    <name type="scientific">Mytilus galloprovincialis</name>
    <name type="common">Mediterranean mussel</name>
    <dbReference type="NCBI Taxonomy" id="29158"/>
    <lineage>
        <taxon>Eukaryota</taxon>
        <taxon>Metazoa</taxon>
        <taxon>Spiralia</taxon>
        <taxon>Lophotrochozoa</taxon>
        <taxon>Mollusca</taxon>
        <taxon>Bivalvia</taxon>
        <taxon>Autobranchia</taxon>
        <taxon>Pteriomorphia</taxon>
        <taxon>Mytilida</taxon>
        <taxon>Mytiloidea</taxon>
        <taxon>Mytilidae</taxon>
        <taxon>Mytilinae</taxon>
        <taxon>Mytilus</taxon>
    </lineage>
</organism>
<accession>A0A8B6CBX2</accession>
<evidence type="ECO:0000256" key="4">
    <source>
        <dbReference type="ARBA" id="ARBA00023157"/>
    </source>
</evidence>
<feature type="disulfide bond" evidence="6">
    <location>
        <begin position="299"/>
        <end position="322"/>
    </location>
</feature>
<feature type="domain" description="Kringle" evidence="9">
    <location>
        <begin position="340"/>
        <end position="410"/>
    </location>
</feature>
<keyword evidence="7" id="KW-0732">Signal</keyword>
<sequence>MLVCLGQLLLLLVDIIMASYDQFNSGIFRINPDKINTKLDGYNIRTFEKISPKMCFDKCLRRPKCHSYNYNRHILRCELNFRPKYVSVDDFHNEVGFVYVEVGHYRGDPMYDTCLGNPCKSGEICENKKDAGGVVCVKDQEGKDYFGTVSTTKSGKTCQAWSKQEPHKHGFWAMNDESNYCRNLDGEQAPWCYTTDSETRYEMCDIPFCRNLACRSSPCENKGICAEVAGGFKCKCPCGYTGDTCSTRDKNKEDCKRSTNGFEYKGMINTTISHRTCQRWDSDTPHGHSFNNLNAENYCRNPDNEPKPWCYTTDPDKRWEICDIPFCTTPAQECVSSLYGEDYFGTVRQTKNGIPCQKWSDLTPHSHSYDSKLKDQDDYCRNPAAPGDKFPWCYTIDPDIRSDICDIPRC</sequence>
<dbReference type="Gene3D" id="2.10.25.10">
    <property type="entry name" value="Laminin"/>
    <property type="match status" value="1"/>
</dbReference>
<evidence type="ECO:0000259" key="8">
    <source>
        <dbReference type="PROSITE" id="PS50026"/>
    </source>
</evidence>
<keyword evidence="11" id="KW-1185">Reference proteome</keyword>
<feature type="disulfide bond" evidence="6">
    <location>
        <begin position="181"/>
        <end position="204"/>
    </location>
</feature>
<dbReference type="EC" id="3.4.21.7" evidence="10"/>
<proteinExistence type="predicted"/>
<dbReference type="PROSITE" id="PS00021">
    <property type="entry name" value="KRINGLE_1"/>
    <property type="match status" value="2"/>
</dbReference>
<evidence type="ECO:0000313" key="10">
    <source>
        <dbReference type="EMBL" id="VDI01936.1"/>
    </source>
</evidence>
<feature type="disulfide bond" evidence="5">
    <location>
        <begin position="236"/>
        <end position="245"/>
    </location>
</feature>
<dbReference type="Gene3D" id="2.40.20.10">
    <property type="entry name" value="Plasminogen Kringle 4"/>
    <property type="match status" value="3"/>
</dbReference>
<keyword evidence="1 5" id="KW-0245">EGF-like domain</keyword>
<dbReference type="InterPro" id="IPR018056">
    <property type="entry name" value="Kringle_CS"/>
</dbReference>
<evidence type="ECO:0000256" key="2">
    <source>
        <dbReference type="ARBA" id="ARBA00022572"/>
    </source>
</evidence>
<dbReference type="SUPFAM" id="SSF57440">
    <property type="entry name" value="Kringle-like"/>
    <property type="match status" value="3"/>
</dbReference>
<dbReference type="PANTHER" id="PTHR24261:SF7">
    <property type="entry name" value="KRINGLE DOMAIN-CONTAINING PROTEIN"/>
    <property type="match status" value="1"/>
</dbReference>
<dbReference type="InterPro" id="IPR000742">
    <property type="entry name" value="EGF"/>
</dbReference>
<keyword evidence="4 5" id="KW-1015">Disulfide bond</keyword>
<dbReference type="PROSITE" id="PS01186">
    <property type="entry name" value="EGF_2"/>
    <property type="match status" value="1"/>
</dbReference>
<keyword evidence="3" id="KW-0677">Repeat</keyword>
<feature type="chain" id="PRO_5033038645" evidence="7">
    <location>
        <begin position="19"/>
        <end position="410"/>
    </location>
</feature>
<keyword evidence="2 6" id="KW-0420">Kringle</keyword>
<evidence type="ECO:0000259" key="9">
    <source>
        <dbReference type="PROSITE" id="PS50070"/>
    </source>
</evidence>
<comment type="caution">
    <text evidence="5">Lacks conserved residue(s) required for the propagation of feature annotation.</text>
</comment>
<dbReference type="Pfam" id="PF00024">
    <property type="entry name" value="PAN_1"/>
    <property type="match status" value="1"/>
</dbReference>
<dbReference type="CDD" id="cd00054">
    <property type="entry name" value="EGF_CA"/>
    <property type="match status" value="1"/>
</dbReference>
<dbReference type="PRINTS" id="PR00018">
    <property type="entry name" value="KRINGLE"/>
</dbReference>
<dbReference type="PROSITE" id="PS50026">
    <property type="entry name" value="EGF_3"/>
    <property type="match status" value="1"/>
</dbReference>
<dbReference type="InterPro" id="IPR013806">
    <property type="entry name" value="Kringle-like"/>
</dbReference>
<dbReference type="PANTHER" id="PTHR24261">
    <property type="entry name" value="PLASMINOGEN-RELATED"/>
    <property type="match status" value="1"/>
</dbReference>
<gene>
    <name evidence="10" type="ORF">MGAL_10B010842</name>
</gene>
<dbReference type="SMART" id="SM00130">
    <property type="entry name" value="KR"/>
    <property type="match status" value="3"/>
</dbReference>
<comment type="caution">
    <text evidence="10">The sequence shown here is derived from an EMBL/GenBank/DDBJ whole genome shotgun (WGS) entry which is preliminary data.</text>
</comment>
<keyword evidence="10" id="KW-0378">Hydrolase</keyword>
<dbReference type="SMART" id="SM00181">
    <property type="entry name" value="EGF"/>
    <property type="match status" value="1"/>
</dbReference>